<evidence type="ECO:0000313" key="3">
    <source>
        <dbReference type="EMBL" id="STO36952.1"/>
    </source>
</evidence>
<dbReference type="RefSeq" id="WP_013745634.1">
    <property type="nucleotide sequence ID" value="NZ_CP114281.1"/>
</dbReference>
<evidence type="ECO:0000313" key="2">
    <source>
        <dbReference type="EMBL" id="OBW96641.1"/>
    </source>
</evidence>
<dbReference type="OrthoDB" id="2079357at2"/>
<dbReference type="Proteomes" id="UP000030526">
    <property type="component" value="Unassembled WGS sequence"/>
</dbReference>
<dbReference type="EMBL" id="JPXS01000078">
    <property type="protein sequence ID" value="KGQ29025.1"/>
    <property type="molecule type" value="Genomic_DNA"/>
</dbReference>
<dbReference type="OMA" id="LYGWGLQ"/>
<name>A0A0A3AGB3_9PAST</name>
<dbReference type="EMBL" id="UGGZ01000001">
    <property type="protein sequence ID" value="STO36952.1"/>
    <property type="molecule type" value="Genomic_DNA"/>
</dbReference>
<dbReference type="AlphaFoldDB" id="A0A0A3AGB3"/>
<dbReference type="Proteomes" id="UP001226750">
    <property type="component" value="Chromosome"/>
</dbReference>
<dbReference type="Proteomes" id="UP000254232">
    <property type="component" value="Unassembled WGS sequence"/>
</dbReference>
<sequence length="216" mass="24245">MAVSLTKIVLDKKGDSHKIDLTKISDQKITINLNWNAQQNKGLFSSLFGGNKEIDLDLGCYFELKNGMSSVIDGVQFSKGRGGPRDRLTKQGCYTQAPWIWHCGDDRSGANSEGENILVNPKGIPDLKRIIVYCFIYDGVAKWSESDAIVTVEVPNYPPVVVEMGKQTDNRSFCAIASIEFNNNQMSIRKEVTFHAGHRDCDEYYHWGFKWEAGGK</sequence>
<dbReference type="PATRIC" id="fig|750.22.peg.2215"/>
<evidence type="ECO:0000313" key="6">
    <source>
        <dbReference type="Proteomes" id="UP000092643"/>
    </source>
</evidence>
<evidence type="ECO:0000313" key="7">
    <source>
        <dbReference type="Proteomes" id="UP000254232"/>
    </source>
</evidence>
<evidence type="ECO:0000313" key="5">
    <source>
        <dbReference type="Proteomes" id="UP000030526"/>
    </source>
</evidence>
<gene>
    <name evidence="1" type="ORF">JP32_11775</name>
    <name evidence="3" type="ORF">NCTC11413_00029</name>
    <name evidence="4" type="ORF">QP018_00135</name>
    <name evidence="2" type="ORF">QV03_10820</name>
</gene>
<dbReference type="EMBL" id="CP126975">
    <property type="protein sequence ID" value="WIM79710.1"/>
    <property type="molecule type" value="Genomic_DNA"/>
</dbReference>
<dbReference type="InterPro" id="IPR003325">
    <property type="entry name" value="TerD"/>
</dbReference>
<evidence type="ECO:0000313" key="4">
    <source>
        <dbReference type="EMBL" id="WIM79710.1"/>
    </source>
</evidence>
<reference evidence="3 7" key="3">
    <citation type="submission" date="2018-06" db="EMBL/GenBank/DDBJ databases">
        <authorList>
            <consortium name="Pathogen Informatics"/>
            <person name="Doyle S."/>
        </authorList>
    </citation>
    <scope>NUCLEOTIDE SEQUENCE [LARGE SCALE GENOMIC DNA]</scope>
    <source>
        <strain evidence="3 7">NCTC11413</strain>
    </source>
</reference>
<reference evidence="4 8" key="4">
    <citation type="submission" date="2023-06" db="EMBL/GenBank/DDBJ databases">
        <title>Complete Genome Sequence of Gallibacterium anatis Strain BJF12, Isolated from a chicken with diarrhea.</title>
        <authorList>
            <person name="Guo F."/>
            <person name="Bu W."/>
            <person name="Xu F."/>
            <person name="Wen T."/>
        </authorList>
    </citation>
    <scope>NUCLEOTIDE SEQUENCE [LARGE SCALE GENOMIC DNA]</scope>
    <source>
        <strain evidence="4 8">BJF12</strain>
    </source>
</reference>
<evidence type="ECO:0000313" key="1">
    <source>
        <dbReference type="EMBL" id="KGQ29025.1"/>
    </source>
</evidence>
<dbReference type="EMBL" id="JTJO01000060">
    <property type="protein sequence ID" value="OBW96641.1"/>
    <property type="molecule type" value="Genomic_DNA"/>
</dbReference>
<reference evidence="2 6" key="2">
    <citation type="submission" date="2014-11" db="EMBL/GenBank/DDBJ databases">
        <title>Pan-genome of Gallibacterium spp.</title>
        <authorList>
            <person name="Kudirkiene E."/>
            <person name="Bojesen A.M."/>
        </authorList>
    </citation>
    <scope>NUCLEOTIDE SEQUENCE [LARGE SCALE GENOMIC DNA]</scope>
    <source>
        <strain evidence="2 6">F 279</strain>
    </source>
</reference>
<dbReference type="Gene3D" id="2.60.60.30">
    <property type="entry name" value="sav2460 like domains"/>
    <property type="match status" value="1"/>
</dbReference>
<reference evidence="1 5" key="1">
    <citation type="submission" date="2014-08" db="EMBL/GenBank/DDBJ databases">
        <title>Chaperone-usher fimbriae in a diverse selection of Gallibacterium genomes.</title>
        <authorList>
            <person name="Kudirkiene E."/>
            <person name="Bager R.J."/>
            <person name="Johnson T.J."/>
            <person name="Bojesen A.M."/>
        </authorList>
    </citation>
    <scope>NUCLEOTIDE SEQUENCE [LARGE SCALE GENOMIC DNA]</scope>
    <source>
        <strain evidence="1 5">20558/3kl.</strain>
    </source>
</reference>
<dbReference type="Proteomes" id="UP000092643">
    <property type="component" value="Unassembled WGS sequence"/>
</dbReference>
<protein>
    <submittedName>
        <fullName evidence="1">Stress protein</fullName>
    </submittedName>
    <submittedName>
        <fullName evidence="3">Uncharacterized protein involved in stress response</fullName>
    </submittedName>
</protein>
<accession>A0A0A3AGB3</accession>
<evidence type="ECO:0000313" key="8">
    <source>
        <dbReference type="Proteomes" id="UP001226750"/>
    </source>
</evidence>
<proteinExistence type="predicted"/>
<organism evidence="1 5">
    <name type="scientific">Gallibacterium anatis</name>
    <dbReference type="NCBI Taxonomy" id="750"/>
    <lineage>
        <taxon>Bacteria</taxon>
        <taxon>Pseudomonadati</taxon>
        <taxon>Pseudomonadota</taxon>
        <taxon>Gammaproteobacteria</taxon>
        <taxon>Pasteurellales</taxon>
        <taxon>Pasteurellaceae</taxon>
        <taxon>Gallibacterium</taxon>
    </lineage>
</organism>
<keyword evidence="8" id="KW-1185">Reference proteome</keyword>
<dbReference type="GeneID" id="77264595"/>
<dbReference type="CDD" id="cd06974">
    <property type="entry name" value="TerD_like"/>
    <property type="match status" value="1"/>
</dbReference>